<sequence>MKTTFRLPVKAKYSIVALVVAVPVVTAAVATTALAITAHTTASAGAPHALRTTVGVTASPAGLTPSVNPPITTNTPTGTPTTTGPASGSVKLSAGIPTSAPSMSPATHTTSTLPAGAISAQLTGIPATITAGGPAVEFTATFTNHSTIDASDVAPLFQIVGGPCNCAQGTLQRFNTATGAWQNAPMPEGDGNPGFLATAIGGIDLQPGASTTIRYRLALSASNPAKSLAATLYAVELPGGTQLARTSLPSRLTAG</sequence>
<evidence type="ECO:0000256" key="1">
    <source>
        <dbReference type="SAM" id="MobiDB-lite"/>
    </source>
</evidence>
<accession>A0A8J7WKR3</accession>
<evidence type="ECO:0000256" key="2">
    <source>
        <dbReference type="SAM" id="SignalP"/>
    </source>
</evidence>
<proteinExistence type="predicted"/>
<feature type="chain" id="PRO_5035248336" description="DUF11 domain-containing protein" evidence="2">
    <location>
        <begin position="36"/>
        <end position="255"/>
    </location>
</feature>
<evidence type="ECO:0008006" key="5">
    <source>
        <dbReference type="Google" id="ProtNLM"/>
    </source>
</evidence>
<organism evidence="3 4">
    <name type="scientific">Actinocrinis puniceicyclus</name>
    <dbReference type="NCBI Taxonomy" id="977794"/>
    <lineage>
        <taxon>Bacteria</taxon>
        <taxon>Bacillati</taxon>
        <taxon>Actinomycetota</taxon>
        <taxon>Actinomycetes</taxon>
        <taxon>Catenulisporales</taxon>
        <taxon>Actinospicaceae</taxon>
        <taxon>Actinocrinis</taxon>
    </lineage>
</organism>
<keyword evidence="4" id="KW-1185">Reference proteome</keyword>
<dbReference type="Proteomes" id="UP000677913">
    <property type="component" value="Unassembled WGS sequence"/>
</dbReference>
<protein>
    <recommendedName>
        <fullName evidence="5">DUF11 domain-containing protein</fullName>
    </recommendedName>
</protein>
<dbReference type="AlphaFoldDB" id="A0A8J7WKR3"/>
<evidence type="ECO:0000313" key="4">
    <source>
        <dbReference type="Proteomes" id="UP000677913"/>
    </source>
</evidence>
<name>A0A8J7WKR3_9ACTN</name>
<feature type="compositionally biased region" description="Polar residues" evidence="1">
    <location>
        <begin position="99"/>
        <end position="109"/>
    </location>
</feature>
<gene>
    <name evidence="3" type="ORF">KGA66_13795</name>
</gene>
<feature type="region of interest" description="Disordered" evidence="1">
    <location>
        <begin position="60"/>
        <end position="109"/>
    </location>
</feature>
<keyword evidence="2" id="KW-0732">Signal</keyword>
<feature type="signal peptide" evidence="2">
    <location>
        <begin position="1"/>
        <end position="35"/>
    </location>
</feature>
<feature type="compositionally biased region" description="Low complexity" evidence="1">
    <location>
        <begin position="64"/>
        <end position="85"/>
    </location>
</feature>
<reference evidence="3" key="1">
    <citation type="submission" date="2021-04" db="EMBL/GenBank/DDBJ databases">
        <title>Genome based classification of Actinospica acidithermotolerans sp. nov., an actinobacterium isolated from an Indonesian hot spring.</title>
        <authorList>
            <person name="Kusuma A.B."/>
            <person name="Putra K.E."/>
            <person name="Nafisah S."/>
            <person name="Loh J."/>
            <person name="Nouioui I."/>
            <person name="Goodfellow M."/>
        </authorList>
    </citation>
    <scope>NUCLEOTIDE SEQUENCE</scope>
    <source>
        <strain evidence="3">DSM 45618</strain>
    </source>
</reference>
<dbReference type="EMBL" id="JAGSXH010000042">
    <property type="protein sequence ID" value="MBS2964126.1"/>
    <property type="molecule type" value="Genomic_DNA"/>
</dbReference>
<evidence type="ECO:0000313" key="3">
    <source>
        <dbReference type="EMBL" id="MBS2964126.1"/>
    </source>
</evidence>
<dbReference type="RefSeq" id="WP_211468476.1">
    <property type="nucleotide sequence ID" value="NZ_JAGSXH010000042.1"/>
</dbReference>
<comment type="caution">
    <text evidence="3">The sequence shown here is derived from an EMBL/GenBank/DDBJ whole genome shotgun (WGS) entry which is preliminary data.</text>
</comment>